<dbReference type="EMBL" id="GBHO01039690">
    <property type="protein sequence ID" value="JAG03914.1"/>
    <property type="molecule type" value="Transcribed_RNA"/>
</dbReference>
<dbReference type="InterPro" id="IPR043128">
    <property type="entry name" value="Rev_trsase/Diguanyl_cyclase"/>
</dbReference>
<protein>
    <recommendedName>
        <fullName evidence="4">Pro-Pol polyprotein</fullName>
    </recommendedName>
</protein>
<dbReference type="PANTHER" id="PTHR47331">
    <property type="entry name" value="PHD-TYPE DOMAIN-CONTAINING PROTEIN"/>
    <property type="match status" value="1"/>
</dbReference>
<dbReference type="InterPro" id="IPR036397">
    <property type="entry name" value="RNaseH_sf"/>
</dbReference>
<feature type="region of interest" description="Disordered" evidence="1">
    <location>
        <begin position="94"/>
        <end position="120"/>
    </location>
</feature>
<gene>
    <name evidence="2" type="ORF">CM83_49610</name>
    <name evidence="3" type="ORF">CM83_49612</name>
</gene>
<feature type="non-terminal residue" evidence="2">
    <location>
        <position position="1"/>
    </location>
</feature>
<dbReference type="Pfam" id="PF05380">
    <property type="entry name" value="Peptidase_A17"/>
    <property type="match status" value="1"/>
</dbReference>
<dbReference type="InterPro" id="IPR008042">
    <property type="entry name" value="Retrotrans_Pao"/>
</dbReference>
<dbReference type="InterPro" id="IPR043502">
    <property type="entry name" value="DNA/RNA_pol_sf"/>
</dbReference>
<dbReference type="Gene3D" id="2.40.70.10">
    <property type="entry name" value="Acid Proteases"/>
    <property type="match status" value="1"/>
</dbReference>
<sequence>SKHKRNFKSNIKTSLIVNAGKNETSTPCFVCKDGSGHHLLSCPRFDNANVDQRWELLKAWKGCRNCLSSLHSVKECKSKWHCRFCSAKHHSSLHKHSTHHSNQNTMRFTPNGSASQGTALSSTSANNNVLLGTIVAEVEDARGHYQRIRMVADSGSQYSFITRKCLDKLFLKSFRFPKKISGIGQTIFDGASGKTTITIRPRHSNTPEFSTTAVVVSNITSYLPNAPLPIELRCRYSQYTLADPEFWQPSQIDFLLGADLFSEVCTGSTISFEEGCLKLLSSVFGHIVIGRYADGASGGSSTALFSLSEQDELGSALQRFWELEEPSSAKPTLSPEDSRCESHFSNTHYRKDDGRYVVRLPFKEDVPLIGDSSSVALCRFKSLERKLDRDPVIKSKYEDFMGEYLSMDHMEIARAPSRFIIPHHCVTKQVQSDIKLRVVFDGSIKVPPSSLNDQLLTGEKLQKDIREILLRFRSHRYVFITDIVKMFRMILVDESDWPFQHIYWKFSSSDALTTYALKTVTYGLSCAPFLALRVVKQLGIDEGHKFPLANKALQHDIYVDDWVTGADSVEEVCKLQQQVIDLMKCGGFSLSKWATNCEEVLQAITQDSSNGPVSLNSKEDLSVKILGLQWDPVADCFFYVIKVPDLIFTKRAILSTVARLFDPLGFLTPVTLLLKSFIQELWKLKLGWDEQIPPHLRDLWRSSVQELSLIRDIRIPRFVQTTGEYYYQIIGFADASSKAYCATIYLKVLTSSEVSVNLLTAKSKLAPTKVISIPRLELCGALLLARLYQSISGLCTSLSGTPRPPVFYTDSTIVLGWLNTPSYGLKTFVSNRVTEITQVLGTSSWRHIRSEENPADSGSRGLLASELINHNLWWSGPGWLALLESEWPESLISLQQDLPEMKTPAALAVVELANPFLIWMSGFSSYNRLIRSVAWLNRWRYNTKHVGCCCCRMLTGPLTFDEIRKATVTCILAVQRRYFFHGKDPDQQIAAKLFPYLSPYIADDKVLRVGGRLALGSLSSDRKHPILLPTNSHFSIILIDHLHRIYLHPGPNQLQALVQLKFWIPSLRRLIRKRGFMCMTCYKSKGITISPQMGNLPKYRLDGGRAFSHVGVDFAGPFELRESLRRKAPLSKAYLCLYVCMATKAIHLEAVTRLSTDAFLASFQRFVSRRGLPAMSIQTTDQTLLERPDT</sequence>
<reference evidence="2" key="1">
    <citation type="journal article" date="2014" name="PLoS ONE">
        <title>Transcriptome-Based Identification of ABC Transporters in the Western Tarnished Plant Bug Lygus hesperus.</title>
        <authorList>
            <person name="Hull J.J."/>
            <person name="Chaney K."/>
            <person name="Geib S.M."/>
            <person name="Fabrick J.A."/>
            <person name="Brent C.S."/>
            <person name="Walsh D."/>
            <person name="Lavine L.C."/>
        </authorList>
    </citation>
    <scope>NUCLEOTIDE SEQUENCE</scope>
</reference>
<evidence type="ECO:0000313" key="2">
    <source>
        <dbReference type="EMBL" id="JAG03913.1"/>
    </source>
</evidence>
<dbReference type="Gene3D" id="3.10.10.10">
    <property type="entry name" value="HIV Type 1 Reverse Transcriptase, subunit A, domain 1"/>
    <property type="match status" value="1"/>
</dbReference>
<dbReference type="GO" id="GO:0071897">
    <property type="term" value="P:DNA biosynthetic process"/>
    <property type="evidence" value="ECO:0007669"/>
    <property type="project" value="UniProtKB-ARBA"/>
</dbReference>
<dbReference type="AlphaFoldDB" id="A0A0A9WBL7"/>
<reference evidence="2" key="2">
    <citation type="submission" date="2014-07" db="EMBL/GenBank/DDBJ databases">
        <authorList>
            <person name="Hull J."/>
        </authorList>
    </citation>
    <scope>NUCLEOTIDE SEQUENCE</scope>
</reference>
<dbReference type="GO" id="GO:0003676">
    <property type="term" value="F:nucleic acid binding"/>
    <property type="evidence" value="ECO:0007669"/>
    <property type="project" value="InterPro"/>
</dbReference>
<evidence type="ECO:0000313" key="3">
    <source>
        <dbReference type="EMBL" id="JAG03914.1"/>
    </source>
</evidence>
<feature type="compositionally biased region" description="Polar residues" evidence="1">
    <location>
        <begin position="102"/>
        <end position="120"/>
    </location>
</feature>
<dbReference type="EMBL" id="GBHO01039691">
    <property type="protein sequence ID" value="JAG03913.1"/>
    <property type="molecule type" value="Transcribed_RNA"/>
</dbReference>
<dbReference type="SUPFAM" id="SSF56672">
    <property type="entry name" value="DNA/RNA polymerases"/>
    <property type="match status" value="1"/>
</dbReference>
<name>A0A0A9WBL7_LYGHE</name>
<evidence type="ECO:0000256" key="1">
    <source>
        <dbReference type="SAM" id="MobiDB-lite"/>
    </source>
</evidence>
<proteinExistence type="predicted"/>
<organism evidence="2">
    <name type="scientific">Lygus hesperus</name>
    <name type="common">Western plant bug</name>
    <dbReference type="NCBI Taxonomy" id="30085"/>
    <lineage>
        <taxon>Eukaryota</taxon>
        <taxon>Metazoa</taxon>
        <taxon>Ecdysozoa</taxon>
        <taxon>Arthropoda</taxon>
        <taxon>Hexapoda</taxon>
        <taxon>Insecta</taxon>
        <taxon>Pterygota</taxon>
        <taxon>Neoptera</taxon>
        <taxon>Paraneoptera</taxon>
        <taxon>Hemiptera</taxon>
        <taxon>Heteroptera</taxon>
        <taxon>Panheteroptera</taxon>
        <taxon>Cimicomorpha</taxon>
        <taxon>Miridae</taxon>
        <taxon>Mirini</taxon>
        <taxon>Lygus</taxon>
    </lineage>
</organism>
<dbReference type="Gene3D" id="3.30.70.270">
    <property type="match status" value="1"/>
</dbReference>
<dbReference type="InterPro" id="IPR021109">
    <property type="entry name" value="Peptidase_aspartic_dom_sf"/>
</dbReference>
<dbReference type="PANTHER" id="PTHR47331:SF1">
    <property type="entry name" value="GAG-LIKE PROTEIN"/>
    <property type="match status" value="1"/>
</dbReference>
<accession>A0A0A9WBL7</accession>
<evidence type="ECO:0008006" key="4">
    <source>
        <dbReference type="Google" id="ProtNLM"/>
    </source>
</evidence>
<dbReference type="Gene3D" id="3.30.420.10">
    <property type="entry name" value="Ribonuclease H-like superfamily/Ribonuclease H"/>
    <property type="match status" value="1"/>
</dbReference>